<dbReference type="Proteomes" id="UP001242480">
    <property type="component" value="Unassembled WGS sequence"/>
</dbReference>
<evidence type="ECO:0000256" key="1">
    <source>
        <dbReference type="SAM" id="SignalP"/>
    </source>
</evidence>
<dbReference type="RefSeq" id="WP_307279760.1">
    <property type="nucleotide sequence ID" value="NZ_JAUSVX010000013.1"/>
</dbReference>
<proteinExistence type="predicted"/>
<sequence>MIRIATVVALATCSAFPVLAKDPAKIVGTIKAFQCGDNCYLTIATAAGKEIVGLCVAKTCDPWNEATEIPKNLIGRGVSVTLGKGVQLSGEGESMGSFRSFTTVKLLPR</sequence>
<name>A0ABU0JEE8_9HYPH</name>
<evidence type="ECO:0000313" key="3">
    <source>
        <dbReference type="Proteomes" id="UP001242480"/>
    </source>
</evidence>
<evidence type="ECO:0000313" key="2">
    <source>
        <dbReference type="EMBL" id="MDQ0472644.1"/>
    </source>
</evidence>
<feature type="signal peptide" evidence="1">
    <location>
        <begin position="1"/>
        <end position="20"/>
    </location>
</feature>
<accession>A0ABU0JEE8</accession>
<organism evidence="2 3">
    <name type="scientific">Labrys wisconsinensis</name>
    <dbReference type="NCBI Taxonomy" id="425677"/>
    <lineage>
        <taxon>Bacteria</taxon>
        <taxon>Pseudomonadati</taxon>
        <taxon>Pseudomonadota</taxon>
        <taxon>Alphaproteobacteria</taxon>
        <taxon>Hyphomicrobiales</taxon>
        <taxon>Xanthobacteraceae</taxon>
        <taxon>Labrys</taxon>
    </lineage>
</organism>
<gene>
    <name evidence="2" type="ORF">QO011_005674</name>
</gene>
<feature type="chain" id="PRO_5046706520" evidence="1">
    <location>
        <begin position="21"/>
        <end position="109"/>
    </location>
</feature>
<dbReference type="EMBL" id="JAUSVX010000013">
    <property type="protein sequence ID" value="MDQ0472644.1"/>
    <property type="molecule type" value="Genomic_DNA"/>
</dbReference>
<comment type="caution">
    <text evidence="2">The sequence shown here is derived from an EMBL/GenBank/DDBJ whole genome shotgun (WGS) entry which is preliminary data.</text>
</comment>
<keyword evidence="3" id="KW-1185">Reference proteome</keyword>
<keyword evidence="1" id="KW-0732">Signal</keyword>
<protein>
    <submittedName>
        <fullName evidence="2">Uncharacterized protein</fullName>
    </submittedName>
</protein>
<reference evidence="2 3" key="1">
    <citation type="submission" date="2023-07" db="EMBL/GenBank/DDBJ databases">
        <title>Genomic Encyclopedia of Type Strains, Phase IV (KMG-IV): sequencing the most valuable type-strain genomes for metagenomic binning, comparative biology and taxonomic classification.</title>
        <authorList>
            <person name="Goeker M."/>
        </authorList>
    </citation>
    <scope>NUCLEOTIDE SEQUENCE [LARGE SCALE GENOMIC DNA]</scope>
    <source>
        <strain evidence="2 3">DSM 19619</strain>
    </source>
</reference>